<dbReference type="Gene3D" id="1.20.1280.50">
    <property type="match status" value="1"/>
</dbReference>
<name>A0A852KEF3_UROIN</name>
<dbReference type="Pfam" id="PF12937">
    <property type="entry name" value="F-box-like"/>
    <property type="match status" value="1"/>
</dbReference>
<evidence type="ECO:0000313" key="4">
    <source>
        <dbReference type="EMBL" id="NXX76013.1"/>
    </source>
</evidence>
<dbReference type="PANTHER" id="PTHR16271:SF10">
    <property type="entry name" value="F-BOX ONLY PROTEIN 46"/>
    <property type="match status" value="1"/>
</dbReference>
<dbReference type="InterPro" id="IPR001810">
    <property type="entry name" value="F-box_dom"/>
</dbReference>
<protein>
    <submittedName>
        <fullName evidence="4">FBX46 protein</fullName>
    </submittedName>
</protein>
<evidence type="ECO:0000256" key="1">
    <source>
        <dbReference type="ARBA" id="ARBA00022786"/>
    </source>
</evidence>
<feature type="domain" description="F-box" evidence="3">
    <location>
        <begin position="491"/>
        <end position="543"/>
    </location>
</feature>
<organism evidence="4 5">
    <name type="scientific">Urocolius indicus</name>
    <name type="common">Red-faced mousebird</name>
    <name type="synonym">Colius indicus</name>
    <dbReference type="NCBI Taxonomy" id="458196"/>
    <lineage>
        <taxon>Eukaryota</taxon>
        <taxon>Metazoa</taxon>
        <taxon>Chordata</taxon>
        <taxon>Craniata</taxon>
        <taxon>Vertebrata</taxon>
        <taxon>Euteleostomi</taxon>
        <taxon>Archelosauria</taxon>
        <taxon>Archosauria</taxon>
        <taxon>Dinosauria</taxon>
        <taxon>Saurischia</taxon>
        <taxon>Theropoda</taxon>
        <taxon>Coelurosauria</taxon>
        <taxon>Aves</taxon>
        <taxon>Neognathae</taxon>
        <taxon>Neoaves</taxon>
        <taxon>Telluraves</taxon>
        <taxon>Coraciimorphae</taxon>
        <taxon>Coliiformes</taxon>
        <taxon>Coliidae</taxon>
        <taxon>Urocolius</taxon>
    </lineage>
</organism>
<dbReference type="SUPFAM" id="SSF81383">
    <property type="entry name" value="F-box domain"/>
    <property type="match status" value="1"/>
</dbReference>
<evidence type="ECO:0000256" key="2">
    <source>
        <dbReference type="SAM" id="MobiDB-lite"/>
    </source>
</evidence>
<dbReference type="OrthoDB" id="10052741at2759"/>
<dbReference type="AlphaFoldDB" id="A0A852KEF3"/>
<feature type="non-terminal residue" evidence="4">
    <location>
        <position position="617"/>
    </location>
</feature>
<feature type="compositionally biased region" description="Polar residues" evidence="2">
    <location>
        <begin position="23"/>
        <end position="34"/>
    </location>
</feature>
<keyword evidence="1" id="KW-0833">Ubl conjugation pathway</keyword>
<dbReference type="CDD" id="cd22177">
    <property type="entry name" value="F-box_FBXO46"/>
    <property type="match status" value="1"/>
</dbReference>
<dbReference type="InterPro" id="IPR039594">
    <property type="entry name" value="FBXO34/46"/>
</dbReference>
<evidence type="ECO:0000259" key="3">
    <source>
        <dbReference type="PROSITE" id="PS50181"/>
    </source>
</evidence>
<proteinExistence type="predicted"/>
<reference evidence="4" key="1">
    <citation type="submission" date="2020-02" db="EMBL/GenBank/DDBJ databases">
        <title>Bird 10,000 Genomes (B10K) Project - Family phase.</title>
        <authorList>
            <person name="Zhang G."/>
        </authorList>
    </citation>
    <scope>NUCLEOTIDE SEQUENCE</scope>
    <source>
        <strain evidence="4">B10K-DU-030-59</strain>
    </source>
</reference>
<gene>
    <name evidence="4" type="primary">Fbxo46</name>
    <name evidence="4" type="ORF">UROIND_R14821</name>
</gene>
<evidence type="ECO:0000313" key="5">
    <source>
        <dbReference type="Proteomes" id="UP000654395"/>
    </source>
</evidence>
<dbReference type="Proteomes" id="UP000654395">
    <property type="component" value="Unassembled WGS sequence"/>
</dbReference>
<comment type="caution">
    <text evidence="4">The sequence shown here is derived from an EMBL/GenBank/DDBJ whole genome shotgun (WGS) entry which is preliminary data.</text>
</comment>
<keyword evidence="5" id="KW-1185">Reference proteome</keyword>
<feature type="non-terminal residue" evidence="4">
    <location>
        <position position="1"/>
    </location>
</feature>
<dbReference type="PANTHER" id="PTHR16271">
    <property type="entry name" value="F-BOX ONLY PROTEIN 34/46 FAMILY MEMBER"/>
    <property type="match status" value="1"/>
</dbReference>
<feature type="region of interest" description="Disordered" evidence="2">
    <location>
        <begin position="108"/>
        <end position="154"/>
    </location>
</feature>
<dbReference type="PROSITE" id="PS50181">
    <property type="entry name" value="FBOX"/>
    <property type="match status" value="1"/>
</dbReference>
<sequence>MEPNTAFPQLQLWCPRPFGTYSQNKPCPAPSSTKKPFACRPTEEPAGARAPSENTPPAPAGAAAAAPPAPAEEGRVLLDTWYVIKPGNTKEKVAFFVAHQCSGGGIGSTGGRTSTMKVKGNWGSDSSKAKRRRRCHDPAKNKAAPAWAAGGRDLTPPCPGEAAAAGAGEAPDLLSVAEMVALVEQRTALALQSFPRPCSAPAAPVVFVEAADGEAKAPGSSDCSRVAEAVAHFESRQREHGSSRPNGLYRPAAECATAAAAAAPGPGEVRIAFRISSGREGRAGAAAAEPGAAGRPNCVFMSCGTASGGGTGTGGRAKDKITCDLYQLISPSRDALPNNVEFLLAAAAAAPKADSDGPDADMGRGEALAAAAAPDTGGEGGVEGASTRDCASSFHVDVVVTGVVDQCVFFGKDSAKKMKEETVRLPAAQEDPPPGQLFLLPVPEEAPAAEDAEAGEEPPAIPDPSLCRLYRHVSHDFLEIRFKIQRLLEPRQYMLLLPEHVMVKIFSYLPTQALAALKCSCHYFKSIIETFGVQATDSRWNRDPLYRDDPCKQCKKHYEKGDVSLCRWHPKPYHHDLPYGRSYWMCCRRPDKEAPGCRVGLHDNNWVHPAARRDDGR</sequence>
<accession>A0A852KEF3</accession>
<dbReference type="InterPro" id="IPR036047">
    <property type="entry name" value="F-box-like_dom_sf"/>
</dbReference>
<feature type="region of interest" description="Disordered" evidence="2">
    <location>
        <begin position="23"/>
        <end position="68"/>
    </location>
</feature>
<dbReference type="EMBL" id="WBNH01002284">
    <property type="protein sequence ID" value="NXX76013.1"/>
    <property type="molecule type" value="Genomic_DNA"/>
</dbReference>